<proteinExistence type="predicted"/>
<feature type="domain" description="NADP-dependent oxidoreductase" evidence="1">
    <location>
        <begin position="16"/>
        <end position="322"/>
    </location>
</feature>
<dbReference type="PANTHER" id="PTHR43312:SF1">
    <property type="entry name" value="NADP-DEPENDENT OXIDOREDUCTASE DOMAIN-CONTAINING PROTEIN"/>
    <property type="match status" value="1"/>
</dbReference>
<evidence type="ECO:0000313" key="3">
    <source>
        <dbReference type="Proteomes" id="UP000295302"/>
    </source>
</evidence>
<dbReference type="AlphaFoldDB" id="A0A4R4Y653"/>
<dbReference type="InterPro" id="IPR053135">
    <property type="entry name" value="AKR2_Oxidoreductase"/>
</dbReference>
<evidence type="ECO:0000259" key="1">
    <source>
        <dbReference type="Pfam" id="PF00248"/>
    </source>
</evidence>
<dbReference type="CDD" id="cd19086">
    <property type="entry name" value="AKR_AKR11C1"/>
    <property type="match status" value="1"/>
</dbReference>
<evidence type="ECO:0000313" key="2">
    <source>
        <dbReference type="EMBL" id="TDD39134.1"/>
    </source>
</evidence>
<dbReference type="InterPro" id="IPR036812">
    <property type="entry name" value="NAD(P)_OxRdtase_dom_sf"/>
</dbReference>
<organism evidence="2 3">
    <name type="scientific">Nonomuraea terrae</name>
    <dbReference type="NCBI Taxonomy" id="2530383"/>
    <lineage>
        <taxon>Bacteria</taxon>
        <taxon>Bacillati</taxon>
        <taxon>Actinomycetota</taxon>
        <taxon>Actinomycetes</taxon>
        <taxon>Streptosporangiales</taxon>
        <taxon>Streptosporangiaceae</taxon>
        <taxon>Nonomuraea</taxon>
    </lineage>
</organism>
<name>A0A4R4Y653_9ACTN</name>
<dbReference type="Pfam" id="PF00248">
    <property type="entry name" value="Aldo_ket_red"/>
    <property type="match status" value="1"/>
</dbReference>
<dbReference type="EMBL" id="SMKQ01000171">
    <property type="protein sequence ID" value="TDD39134.1"/>
    <property type="molecule type" value="Genomic_DNA"/>
</dbReference>
<dbReference type="OrthoDB" id="9768793at2"/>
<dbReference type="PANTHER" id="PTHR43312">
    <property type="entry name" value="D-THREO-ALDOSE 1-DEHYDROGENASE"/>
    <property type="match status" value="1"/>
</dbReference>
<reference evidence="2 3" key="1">
    <citation type="submission" date="2019-03" db="EMBL/GenBank/DDBJ databases">
        <title>Draft genome sequences of novel Actinobacteria.</title>
        <authorList>
            <person name="Sahin N."/>
            <person name="Ay H."/>
            <person name="Saygin H."/>
        </authorList>
    </citation>
    <scope>NUCLEOTIDE SEQUENCE [LARGE SCALE GENOMIC DNA]</scope>
    <source>
        <strain evidence="2 3">CH32</strain>
    </source>
</reference>
<gene>
    <name evidence="2" type="ORF">E1286_35715</name>
</gene>
<protein>
    <submittedName>
        <fullName evidence="2">Aldo/keto reductase</fullName>
    </submittedName>
</protein>
<dbReference type="RefSeq" id="WP_132619738.1">
    <property type="nucleotide sequence ID" value="NZ_SMKQ01000171.1"/>
</dbReference>
<accession>A0A4R4Y653</accession>
<dbReference type="Proteomes" id="UP000295302">
    <property type="component" value="Unassembled WGS sequence"/>
</dbReference>
<sequence length="325" mass="34797">MSSRTLGRSGIRVSSIGFGAWAIGGPFVSGGKPAGWGEVDDDESVAAVHRALDLGVTFFDTADVYGTGRSERVLSRALAGRRDEVVIATKFGNVFDPATRTVIGRDVSAAYIRQACRASLERLGTDRVDLYQLHIGDAPLERVDDMIAALEDLVAEGLIRSYGWSTDDPARAAAFARGPHCAAVQHQLNVLNDAPEMLAACDAHDLASVNRGPLAMGLLSGKYGPDTRLPMDDVRGDSPPWMRYFADGRPAPEFLAKLDAIRDVLTSGGRTLAQGALGWLLARSERTVPIPGIRTVAQAEQNAGALQHGPLDETQLRQIDELLGR</sequence>
<comment type="caution">
    <text evidence="2">The sequence shown here is derived from an EMBL/GenBank/DDBJ whole genome shotgun (WGS) entry which is preliminary data.</text>
</comment>
<dbReference type="SUPFAM" id="SSF51430">
    <property type="entry name" value="NAD(P)-linked oxidoreductase"/>
    <property type="match status" value="1"/>
</dbReference>
<dbReference type="InterPro" id="IPR023210">
    <property type="entry name" value="NADP_OxRdtase_dom"/>
</dbReference>
<dbReference type="Gene3D" id="3.20.20.100">
    <property type="entry name" value="NADP-dependent oxidoreductase domain"/>
    <property type="match status" value="1"/>
</dbReference>
<keyword evidence="3" id="KW-1185">Reference proteome</keyword>